<dbReference type="InterPro" id="IPR050430">
    <property type="entry name" value="Peptidase_S1"/>
</dbReference>
<keyword evidence="1" id="KW-1015">Disulfide bond</keyword>
<dbReference type="Gene3D" id="2.40.10.10">
    <property type="entry name" value="Trypsin-like serine proteases"/>
    <property type="match status" value="1"/>
</dbReference>
<keyword evidence="5" id="KW-1185">Reference proteome</keyword>
<dbReference type="EMBL" id="BOMN01000113">
    <property type="protein sequence ID" value="GIE24802.1"/>
    <property type="molecule type" value="Genomic_DNA"/>
</dbReference>
<accession>A0ABQ4A377</accession>
<dbReference type="RefSeq" id="WP_203841802.1">
    <property type="nucleotide sequence ID" value="NZ_BAAATV010000001.1"/>
</dbReference>
<keyword evidence="2" id="KW-0732">Signal</keyword>
<organism evidence="4 5">
    <name type="scientific">Winogradskya humida</name>
    <dbReference type="NCBI Taxonomy" id="113566"/>
    <lineage>
        <taxon>Bacteria</taxon>
        <taxon>Bacillati</taxon>
        <taxon>Actinomycetota</taxon>
        <taxon>Actinomycetes</taxon>
        <taxon>Micromonosporales</taxon>
        <taxon>Micromonosporaceae</taxon>
        <taxon>Winogradskya</taxon>
    </lineage>
</organism>
<sequence length="297" mass="30893">MTVRTWLAVMASTTLALTTAAVVSPQPAMAAGDDPEIMIIGGGDATENYPFAARLLTSYAGRGIARCTGTFVTDRGRIGVATAAHCVSDFTTGAAMPASTVQVQAGSTHLDQLTTLQATSVQVHPAWDWGTGSDPFADVAVVNVTIPATLHVRAIPLADWVRNRQRVRLLGWGKTTVGATEPPAVLQQLDTRLTTPSACAAAGITAGELCIAPAADGAQVCSGDSGGPALARRGSTWVVLGGASRVTDETTCTGAAVYTDFVYYSDWIGQALTGTRTPQHPRHVDPDRAARFWSLAS</sequence>
<dbReference type="Proteomes" id="UP000603200">
    <property type="component" value="Unassembled WGS sequence"/>
</dbReference>
<proteinExistence type="predicted"/>
<dbReference type="InterPro" id="IPR009003">
    <property type="entry name" value="Peptidase_S1_PA"/>
</dbReference>
<dbReference type="Pfam" id="PF00089">
    <property type="entry name" value="Trypsin"/>
    <property type="match status" value="1"/>
</dbReference>
<evidence type="ECO:0000313" key="4">
    <source>
        <dbReference type="EMBL" id="GIE24802.1"/>
    </source>
</evidence>
<feature type="domain" description="Peptidase S1" evidence="3">
    <location>
        <begin position="39"/>
        <end position="273"/>
    </location>
</feature>
<dbReference type="SUPFAM" id="SSF50494">
    <property type="entry name" value="Trypsin-like serine proteases"/>
    <property type="match status" value="1"/>
</dbReference>
<evidence type="ECO:0000259" key="3">
    <source>
        <dbReference type="PROSITE" id="PS50240"/>
    </source>
</evidence>
<reference evidence="4 5" key="1">
    <citation type="submission" date="2021-01" db="EMBL/GenBank/DDBJ databases">
        <title>Whole genome shotgun sequence of Actinoplanes humidus NBRC 14915.</title>
        <authorList>
            <person name="Komaki H."/>
            <person name="Tamura T."/>
        </authorList>
    </citation>
    <scope>NUCLEOTIDE SEQUENCE [LARGE SCALE GENOMIC DNA]</scope>
    <source>
        <strain evidence="4 5">NBRC 14915</strain>
    </source>
</reference>
<feature type="chain" id="PRO_5045119074" evidence="2">
    <location>
        <begin position="31"/>
        <end position="297"/>
    </location>
</feature>
<keyword evidence="4" id="KW-0645">Protease</keyword>
<dbReference type="PANTHER" id="PTHR24276:SF98">
    <property type="entry name" value="FI18310P1-RELATED"/>
    <property type="match status" value="1"/>
</dbReference>
<protein>
    <submittedName>
        <fullName evidence="4">Serine protease</fullName>
    </submittedName>
</protein>
<evidence type="ECO:0000256" key="1">
    <source>
        <dbReference type="ARBA" id="ARBA00023157"/>
    </source>
</evidence>
<dbReference type="PROSITE" id="PS50240">
    <property type="entry name" value="TRYPSIN_DOM"/>
    <property type="match status" value="1"/>
</dbReference>
<keyword evidence="4" id="KW-0378">Hydrolase</keyword>
<dbReference type="InterPro" id="IPR001254">
    <property type="entry name" value="Trypsin_dom"/>
</dbReference>
<dbReference type="GO" id="GO:0008233">
    <property type="term" value="F:peptidase activity"/>
    <property type="evidence" value="ECO:0007669"/>
    <property type="project" value="UniProtKB-KW"/>
</dbReference>
<comment type="caution">
    <text evidence="4">The sequence shown here is derived from an EMBL/GenBank/DDBJ whole genome shotgun (WGS) entry which is preliminary data.</text>
</comment>
<name>A0ABQ4A377_9ACTN</name>
<dbReference type="GO" id="GO:0006508">
    <property type="term" value="P:proteolysis"/>
    <property type="evidence" value="ECO:0007669"/>
    <property type="project" value="UniProtKB-KW"/>
</dbReference>
<evidence type="ECO:0000256" key="2">
    <source>
        <dbReference type="SAM" id="SignalP"/>
    </source>
</evidence>
<dbReference type="PANTHER" id="PTHR24276">
    <property type="entry name" value="POLYSERASE-RELATED"/>
    <property type="match status" value="1"/>
</dbReference>
<dbReference type="InterPro" id="IPR043504">
    <property type="entry name" value="Peptidase_S1_PA_chymotrypsin"/>
</dbReference>
<gene>
    <name evidence="4" type="ORF">Ahu01nite_079040</name>
</gene>
<evidence type="ECO:0000313" key="5">
    <source>
        <dbReference type="Proteomes" id="UP000603200"/>
    </source>
</evidence>
<feature type="signal peptide" evidence="2">
    <location>
        <begin position="1"/>
        <end position="30"/>
    </location>
</feature>
<dbReference type="SMART" id="SM00020">
    <property type="entry name" value="Tryp_SPc"/>
    <property type="match status" value="1"/>
</dbReference>